<evidence type="ECO:0000256" key="1">
    <source>
        <dbReference type="ARBA" id="ARBA00004651"/>
    </source>
</evidence>
<comment type="caution">
    <text evidence="9">The sequence shown here is derived from an EMBL/GenBank/DDBJ whole genome shotgun (WGS) entry which is preliminary data.</text>
</comment>
<proteinExistence type="inferred from homology"/>
<dbReference type="Pfam" id="PF00528">
    <property type="entry name" value="BPD_transp_1"/>
    <property type="match status" value="1"/>
</dbReference>
<keyword evidence="4 7" id="KW-0812">Transmembrane</keyword>
<dbReference type="GO" id="GO:0005886">
    <property type="term" value="C:plasma membrane"/>
    <property type="evidence" value="ECO:0007669"/>
    <property type="project" value="UniProtKB-SubCell"/>
</dbReference>
<evidence type="ECO:0000259" key="8">
    <source>
        <dbReference type="PROSITE" id="PS50928"/>
    </source>
</evidence>
<feature type="transmembrane region" description="Helical" evidence="7">
    <location>
        <begin position="203"/>
        <end position="226"/>
    </location>
</feature>
<dbReference type="InterPro" id="IPR000515">
    <property type="entry name" value="MetI-like"/>
</dbReference>
<dbReference type="Proteomes" id="UP000031672">
    <property type="component" value="Unassembled WGS sequence"/>
</dbReference>
<comment type="similarity">
    <text evidence="7">Belongs to the binding-protein-dependent transport system permease family.</text>
</comment>
<accession>A0A0C2NGH2</accession>
<feature type="transmembrane region" description="Helical" evidence="7">
    <location>
        <begin position="161"/>
        <end position="182"/>
    </location>
</feature>
<dbReference type="InterPro" id="IPR035906">
    <property type="entry name" value="MetI-like_sf"/>
</dbReference>
<evidence type="ECO:0000256" key="5">
    <source>
        <dbReference type="ARBA" id="ARBA00022989"/>
    </source>
</evidence>
<keyword evidence="10" id="KW-1185">Reference proteome</keyword>
<evidence type="ECO:0000256" key="2">
    <source>
        <dbReference type="ARBA" id="ARBA00022448"/>
    </source>
</evidence>
<evidence type="ECO:0000313" key="10">
    <source>
        <dbReference type="Proteomes" id="UP000031672"/>
    </source>
</evidence>
<keyword evidence="6 7" id="KW-0472">Membrane</keyword>
<dbReference type="SUPFAM" id="SSF161098">
    <property type="entry name" value="MetI-like"/>
    <property type="match status" value="1"/>
</dbReference>
<keyword evidence="5 7" id="KW-1133">Transmembrane helix</keyword>
<feature type="domain" description="ABC transmembrane type-1" evidence="8">
    <location>
        <begin position="79"/>
        <end position="281"/>
    </location>
</feature>
<name>A0A0C2KA45_9VIBR</name>
<protein>
    <submittedName>
        <fullName evidence="9">Sugar ABC transporter permease</fullName>
    </submittedName>
</protein>
<feature type="transmembrane region" description="Helical" evidence="7">
    <location>
        <begin position="263"/>
        <end position="281"/>
    </location>
</feature>
<dbReference type="STRING" id="1461322.OJ16_18685"/>
<organism evidence="9 10">
    <name type="scientific">Vibrio renipiscarius</name>
    <dbReference type="NCBI Taxonomy" id="1461322"/>
    <lineage>
        <taxon>Bacteria</taxon>
        <taxon>Pseudomonadati</taxon>
        <taxon>Pseudomonadota</taxon>
        <taxon>Gammaproteobacteria</taxon>
        <taxon>Vibrionales</taxon>
        <taxon>Vibrionaceae</taxon>
        <taxon>Vibrio</taxon>
    </lineage>
</organism>
<keyword evidence="3" id="KW-1003">Cell membrane</keyword>
<evidence type="ECO:0000256" key="4">
    <source>
        <dbReference type="ARBA" id="ARBA00022692"/>
    </source>
</evidence>
<feature type="transmembrane region" description="Helical" evidence="7">
    <location>
        <begin position="114"/>
        <end position="141"/>
    </location>
</feature>
<feature type="transmembrane region" description="Helical" evidence="7">
    <location>
        <begin position="78"/>
        <end position="102"/>
    </location>
</feature>
<dbReference type="PROSITE" id="PS50928">
    <property type="entry name" value="ABC_TM1"/>
    <property type="match status" value="1"/>
</dbReference>
<feature type="transmembrane region" description="Helical" evidence="7">
    <location>
        <begin position="14"/>
        <end position="35"/>
    </location>
</feature>
<sequence length="296" mass="32808">MSQSVDPKAGYKKMLTYVVMCILAYIFVFPLLFMISSSFKPENQIFTDLYSVNAVLPVGDISFDNYLAIFDKSRIGKFFMNSIIITGTSVAVGLIINSMAAFSLARLEWKGKKLVLSAIISLLIIPGEAIMIPLLSLVAKLPWIGIENGALEITSSWLNSLHVQIIPGLANAFSIFLFYQFFKDIPKDFDEAAAIDGAKPFQIYWRIIVPMSGPVFATVAILQFLGNWNAYLWPVMVTQSEDVRPVMLGIQQFFGNATSWGEVMAYATLITLPVLAVFLIFQRRFVQSLAGAGIKG</sequence>
<dbReference type="PANTHER" id="PTHR43744">
    <property type="entry name" value="ABC TRANSPORTER PERMEASE PROTEIN MG189-RELATED-RELATED"/>
    <property type="match status" value="1"/>
</dbReference>
<gene>
    <name evidence="9" type="ORF">OJ16_18685</name>
</gene>
<dbReference type="AlphaFoldDB" id="A0A0C2KA45"/>
<evidence type="ECO:0000313" key="9">
    <source>
        <dbReference type="EMBL" id="KII75460.1"/>
    </source>
</evidence>
<accession>A0A0C2KA45</accession>
<comment type="subcellular location">
    <subcellularLocation>
        <location evidence="1 7">Cell membrane</location>
        <topology evidence="1 7">Multi-pass membrane protein</topology>
    </subcellularLocation>
</comment>
<evidence type="ECO:0000256" key="3">
    <source>
        <dbReference type="ARBA" id="ARBA00022475"/>
    </source>
</evidence>
<dbReference type="GO" id="GO:0055085">
    <property type="term" value="P:transmembrane transport"/>
    <property type="evidence" value="ECO:0007669"/>
    <property type="project" value="InterPro"/>
</dbReference>
<dbReference type="CDD" id="cd06261">
    <property type="entry name" value="TM_PBP2"/>
    <property type="match status" value="1"/>
</dbReference>
<dbReference type="EMBL" id="JTKH01000025">
    <property type="protein sequence ID" value="KII75460.1"/>
    <property type="molecule type" value="Genomic_DNA"/>
</dbReference>
<dbReference type="Gene3D" id="1.10.3720.10">
    <property type="entry name" value="MetI-like"/>
    <property type="match status" value="1"/>
</dbReference>
<reference evidence="9 10" key="1">
    <citation type="submission" date="2014-11" db="EMBL/GenBank/DDBJ databases">
        <title>Draft Genome Sequence of Vibrio piscirenalis strains CECT 8603T and CECT 8604, two marine Gammaproteobacterium isolated from cultured gilthead sea bream (Sparus aurata).</title>
        <authorList>
            <person name="Arahal D.R."/>
            <person name="Rodrigo-Torres L."/>
            <person name="Lucena T."/>
            <person name="Pujalte M.J."/>
        </authorList>
    </citation>
    <scope>NUCLEOTIDE SEQUENCE [LARGE SCALE GENOMIC DNA]</scope>
    <source>
        <strain evidence="9 10">DCR 1-4-2</strain>
    </source>
</reference>
<evidence type="ECO:0000256" key="7">
    <source>
        <dbReference type="RuleBase" id="RU363032"/>
    </source>
</evidence>
<evidence type="ECO:0000256" key="6">
    <source>
        <dbReference type="ARBA" id="ARBA00023136"/>
    </source>
</evidence>
<keyword evidence="2 7" id="KW-0813">Transport</keyword>
<dbReference type="PANTHER" id="PTHR43744:SF12">
    <property type="entry name" value="ABC TRANSPORTER PERMEASE PROTEIN MG189-RELATED"/>
    <property type="match status" value="1"/>
</dbReference>